<sequence>MENEKQTSFTLEIDNFSEKEALIQSPNFLSGGCEWFVNVYPKGKGIDDHLSLFVHVANHESLRLGWRRRAILSFVLLNQSGKELYRKDDWPCKLFCAELRAWGFPKFVPRKQLQGKGFLEKNKLIVKVEIKVVEVVDEGDATGNGTLDYNGFQVLHSQVLSVSWIFVKYPDVAVNVKQKNQQLKTTYMNILLDLKKTLDKHSHCISETELSNAGSDLIDLTEAGFKLDWLKTKLDEVSLERKKSNGGRVQELEKDIKNLNLELNKEKATSASSAAKVSSLEHTVSDLKDKLNMKEAKSCSPKHCLFHSWKADQETSRLSQVEENHGKLNRKLESDVEDSHVEASIYGDLYWSIAGEFVNQIQCAKEEYDREAS</sequence>
<dbReference type="CDD" id="cd00121">
    <property type="entry name" value="MATH"/>
    <property type="match status" value="1"/>
</dbReference>
<dbReference type="InterPro" id="IPR008974">
    <property type="entry name" value="TRAF-like"/>
</dbReference>
<dbReference type="PANTHER" id="PTHR46236">
    <property type="entry name" value="TRAF-LIKE SUPERFAMILY PROTEIN"/>
    <property type="match status" value="1"/>
</dbReference>
<keyword evidence="5" id="KW-1185">Reference proteome</keyword>
<dbReference type="InterPro" id="IPR002083">
    <property type="entry name" value="MATH/TRAF_dom"/>
</dbReference>
<dbReference type="Gene3D" id="2.60.210.10">
    <property type="entry name" value="Apoptosis, Tumor Necrosis Factor Receptor Associated Protein 2, Chain A"/>
    <property type="match status" value="1"/>
</dbReference>
<dbReference type="PANTHER" id="PTHR46236:SF12">
    <property type="entry name" value="MATH DOMAIN-CONTAINING PROTEIN"/>
    <property type="match status" value="1"/>
</dbReference>
<dbReference type="InterPro" id="IPR050804">
    <property type="entry name" value="MCC"/>
</dbReference>
<dbReference type="Pfam" id="PF22486">
    <property type="entry name" value="MATH_2"/>
    <property type="match status" value="1"/>
</dbReference>
<protein>
    <recommendedName>
        <fullName evidence="3">MATH domain-containing protein</fullName>
    </recommendedName>
</protein>
<proteinExistence type="predicted"/>
<feature type="coiled-coil region" evidence="2">
    <location>
        <begin position="242"/>
        <end position="331"/>
    </location>
</feature>
<keyword evidence="1 2" id="KW-0175">Coiled coil</keyword>
<comment type="caution">
    <text evidence="4">The sequence shown here is derived from an EMBL/GenBank/DDBJ whole genome shotgun (WGS) entry which is preliminary data.</text>
</comment>
<accession>A0A6D2L034</accession>
<dbReference type="PROSITE" id="PS51257">
    <property type="entry name" value="PROKAR_LIPOPROTEIN"/>
    <property type="match status" value="1"/>
</dbReference>
<gene>
    <name evidence="4" type="ORF">MERR_LOCUS45040</name>
</gene>
<dbReference type="AlphaFoldDB" id="A0A6D2L034"/>
<feature type="domain" description="MATH" evidence="3">
    <location>
        <begin position="6"/>
        <end position="130"/>
    </location>
</feature>
<dbReference type="Proteomes" id="UP000467841">
    <property type="component" value="Unassembled WGS sequence"/>
</dbReference>
<dbReference type="EMBL" id="CACVBM020001706">
    <property type="protein sequence ID" value="CAA7057804.1"/>
    <property type="molecule type" value="Genomic_DNA"/>
</dbReference>
<name>A0A6D2L034_9BRAS</name>
<dbReference type="OrthoDB" id="507001at2759"/>
<dbReference type="SUPFAM" id="SSF49599">
    <property type="entry name" value="TRAF domain-like"/>
    <property type="match status" value="1"/>
</dbReference>
<evidence type="ECO:0000313" key="5">
    <source>
        <dbReference type="Proteomes" id="UP000467841"/>
    </source>
</evidence>
<reference evidence="4" key="1">
    <citation type="submission" date="2020-01" db="EMBL/GenBank/DDBJ databases">
        <authorList>
            <person name="Mishra B."/>
        </authorList>
    </citation>
    <scope>NUCLEOTIDE SEQUENCE [LARGE SCALE GENOMIC DNA]</scope>
</reference>
<evidence type="ECO:0000313" key="4">
    <source>
        <dbReference type="EMBL" id="CAA7057804.1"/>
    </source>
</evidence>
<evidence type="ECO:0000256" key="2">
    <source>
        <dbReference type="SAM" id="Coils"/>
    </source>
</evidence>
<dbReference type="SMART" id="SM00061">
    <property type="entry name" value="MATH"/>
    <property type="match status" value="1"/>
</dbReference>
<evidence type="ECO:0000259" key="3">
    <source>
        <dbReference type="PROSITE" id="PS50144"/>
    </source>
</evidence>
<dbReference type="PROSITE" id="PS50144">
    <property type="entry name" value="MATH"/>
    <property type="match status" value="1"/>
</dbReference>
<organism evidence="4 5">
    <name type="scientific">Microthlaspi erraticum</name>
    <dbReference type="NCBI Taxonomy" id="1685480"/>
    <lineage>
        <taxon>Eukaryota</taxon>
        <taxon>Viridiplantae</taxon>
        <taxon>Streptophyta</taxon>
        <taxon>Embryophyta</taxon>
        <taxon>Tracheophyta</taxon>
        <taxon>Spermatophyta</taxon>
        <taxon>Magnoliopsida</taxon>
        <taxon>eudicotyledons</taxon>
        <taxon>Gunneridae</taxon>
        <taxon>Pentapetalae</taxon>
        <taxon>rosids</taxon>
        <taxon>malvids</taxon>
        <taxon>Brassicales</taxon>
        <taxon>Brassicaceae</taxon>
        <taxon>Coluteocarpeae</taxon>
        <taxon>Microthlaspi</taxon>
    </lineage>
</organism>
<evidence type="ECO:0000256" key="1">
    <source>
        <dbReference type="ARBA" id="ARBA00023054"/>
    </source>
</evidence>